<gene>
    <name evidence="7" type="ORF">A2672_00945</name>
</gene>
<dbReference type="InterPro" id="IPR029045">
    <property type="entry name" value="ClpP/crotonase-like_dom_sf"/>
</dbReference>
<dbReference type="Pfam" id="PF17820">
    <property type="entry name" value="PDZ_6"/>
    <property type="match status" value="1"/>
</dbReference>
<dbReference type="STRING" id="1802448.A2672_00945"/>
<dbReference type="GO" id="GO:0004175">
    <property type="term" value="F:endopeptidase activity"/>
    <property type="evidence" value="ECO:0007669"/>
    <property type="project" value="TreeGrafter"/>
</dbReference>
<comment type="caution">
    <text evidence="7">The sequence shown here is derived from an EMBL/GenBank/DDBJ whole genome shotgun (WGS) entry which is preliminary data.</text>
</comment>
<dbReference type="GO" id="GO:0030288">
    <property type="term" value="C:outer membrane-bounded periplasmic space"/>
    <property type="evidence" value="ECO:0007669"/>
    <property type="project" value="TreeGrafter"/>
</dbReference>
<dbReference type="NCBIfam" id="TIGR00225">
    <property type="entry name" value="prc"/>
    <property type="match status" value="1"/>
</dbReference>
<dbReference type="EMBL" id="MHTT01000029">
    <property type="protein sequence ID" value="OHA64732.1"/>
    <property type="molecule type" value="Genomic_DNA"/>
</dbReference>
<accession>A0A1G2QXK5</accession>
<dbReference type="Pfam" id="PF03572">
    <property type="entry name" value="Peptidase_S41"/>
    <property type="match status" value="1"/>
</dbReference>
<dbReference type="CDD" id="cd07560">
    <property type="entry name" value="Peptidase_S41_CPP"/>
    <property type="match status" value="1"/>
</dbReference>
<dbReference type="Pfam" id="PF22694">
    <property type="entry name" value="CtpB_N-like"/>
    <property type="match status" value="1"/>
</dbReference>
<dbReference type="InterPro" id="IPR004447">
    <property type="entry name" value="Peptidase_S41A"/>
</dbReference>
<evidence type="ECO:0000256" key="3">
    <source>
        <dbReference type="ARBA" id="ARBA00022801"/>
    </source>
</evidence>
<dbReference type="Gene3D" id="3.90.226.10">
    <property type="entry name" value="2-enoyl-CoA Hydratase, Chain A, domain 1"/>
    <property type="match status" value="1"/>
</dbReference>
<evidence type="ECO:0000259" key="6">
    <source>
        <dbReference type="PROSITE" id="PS50106"/>
    </source>
</evidence>
<feature type="domain" description="PDZ" evidence="6">
    <location>
        <begin position="103"/>
        <end position="172"/>
    </location>
</feature>
<evidence type="ECO:0000256" key="1">
    <source>
        <dbReference type="ARBA" id="ARBA00009179"/>
    </source>
</evidence>
<dbReference type="SUPFAM" id="SSF50156">
    <property type="entry name" value="PDZ domain-like"/>
    <property type="match status" value="1"/>
</dbReference>
<dbReference type="InterPro" id="IPR036034">
    <property type="entry name" value="PDZ_sf"/>
</dbReference>
<dbReference type="CDD" id="cd06782">
    <property type="entry name" value="cpPDZ_CPP-like"/>
    <property type="match status" value="1"/>
</dbReference>
<dbReference type="GO" id="GO:0007165">
    <property type="term" value="P:signal transduction"/>
    <property type="evidence" value="ECO:0007669"/>
    <property type="project" value="TreeGrafter"/>
</dbReference>
<dbReference type="GO" id="GO:0008236">
    <property type="term" value="F:serine-type peptidase activity"/>
    <property type="evidence" value="ECO:0007669"/>
    <property type="project" value="UniProtKB-KW"/>
</dbReference>
<evidence type="ECO:0000313" key="8">
    <source>
        <dbReference type="Proteomes" id="UP000178065"/>
    </source>
</evidence>
<dbReference type="InterPro" id="IPR041489">
    <property type="entry name" value="PDZ_6"/>
</dbReference>
<keyword evidence="2 5" id="KW-0645">Protease</keyword>
<dbReference type="PANTHER" id="PTHR32060">
    <property type="entry name" value="TAIL-SPECIFIC PROTEASE"/>
    <property type="match status" value="1"/>
</dbReference>
<dbReference type="FunFam" id="2.30.42.10:FF:000063">
    <property type="entry name" value="Peptidase, S41 family"/>
    <property type="match status" value="1"/>
</dbReference>
<dbReference type="Gene3D" id="2.30.42.10">
    <property type="match status" value="1"/>
</dbReference>
<organism evidence="7 8">
    <name type="scientific">Candidatus Wildermuthbacteria bacterium RIFCSPHIGHO2_01_FULL_49_22b</name>
    <dbReference type="NCBI Taxonomy" id="1802448"/>
    <lineage>
        <taxon>Bacteria</taxon>
        <taxon>Candidatus Wildermuthiibacteriota</taxon>
    </lineage>
</organism>
<dbReference type="AlphaFoldDB" id="A0A1G2QXK5"/>
<name>A0A1G2QXK5_9BACT</name>
<dbReference type="SMART" id="SM00245">
    <property type="entry name" value="TSPc"/>
    <property type="match status" value="1"/>
</dbReference>
<dbReference type="InterPro" id="IPR055210">
    <property type="entry name" value="CtpA/B_N"/>
</dbReference>
<dbReference type="InterPro" id="IPR005151">
    <property type="entry name" value="Tail-specific_protease"/>
</dbReference>
<dbReference type="SMART" id="SM00228">
    <property type="entry name" value="PDZ"/>
    <property type="match status" value="1"/>
</dbReference>
<protein>
    <recommendedName>
        <fullName evidence="6">PDZ domain-containing protein</fullName>
    </recommendedName>
</protein>
<dbReference type="Proteomes" id="UP000178065">
    <property type="component" value="Unassembled WGS sequence"/>
</dbReference>
<reference evidence="7 8" key="1">
    <citation type="journal article" date="2016" name="Nat. Commun.">
        <title>Thousands of microbial genomes shed light on interconnected biogeochemical processes in an aquifer system.</title>
        <authorList>
            <person name="Anantharaman K."/>
            <person name="Brown C.T."/>
            <person name="Hug L.A."/>
            <person name="Sharon I."/>
            <person name="Castelle C.J."/>
            <person name="Probst A.J."/>
            <person name="Thomas B.C."/>
            <person name="Singh A."/>
            <person name="Wilkins M.J."/>
            <person name="Karaoz U."/>
            <person name="Brodie E.L."/>
            <person name="Williams K.H."/>
            <person name="Hubbard S.S."/>
            <person name="Banfield J.F."/>
        </authorList>
    </citation>
    <scope>NUCLEOTIDE SEQUENCE [LARGE SCALE GENOMIC DNA]</scope>
</reference>
<evidence type="ECO:0000256" key="5">
    <source>
        <dbReference type="RuleBase" id="RU004404"/>
    </source>
</evidence>
<evidence type="ECO:0000256" key="4">
    <source>
        <dbReference type="ARBA" id="ARBA00022825"/>
    </source>
</evidence>
<comment type="similarity">
    <text evidence="1 5">Belongs to the peptidase S41A family.</text>
</comment>
<evidence type="ECO:0000256" key="2">
    <source>
        <dbReference type="ARBA" id="ARBA00022670"/>
    </source>
</evidence>
<dbReference type="PROSITE" id="PS50106">
    <property type="entry name" value="PDZ"/>
    <property type="match status" value="1"/>
</dbReference>
<dbReference type="Gene3D" id="3.30.750.44">
    <property type="match status" value="1"/>
</dbReference>
<evidence type="ECO:0000313" key="7">
    <source>
        <dbReference type="EMBL" id="OHA64732.1"/>
    </source>
</evidence>
<dbReference type="InterPro" id="IPR001478">
    <property type="entry name" value="PDZ"/>
</dbReference>
<sequence>MTRGTGKLAVLFFVGVLVLGAYFWGFQAGRSEARIVPIEGAYNLQEGKPELVDFSLFWDAWRILQEKYAAKDSLDYQAMVEGAVAGMVKSLGDPYTVFMDAQETKIFRDDISGSFEGVGIEIGIQNRELRVIAPLQGTPAQKAGLRAGDAIVRIEDTFTSDLTLEEVVSLIRGPRGTKVTLGILREGWLEPRDFTMARAVIEVPSLEWDILEGNVAYIQLFQFSEKAGRDFARAANEVLQSPADRIILDLRNNPGGFLEVAVDVAGWFLERDQVVVLEDFGEKEKEQTYKANGNGRLGSLPLVILLNQGSASASEIVAGALRDHKEVLLVGEKSFGKGSVQELEELSEDTSLKVTVANWLTPNGNHITNVGLSPDVRVELTPEDFDQERDPQLDKALEIIKNL</sequence>
<proteinExistence type="inferred from homology"/>
<dbReference type="PANTHER" id="PTHR32060:SF30">
    <property type="entry name" value="CARBOXY-TERMINAL PROCESSING PROTEASE CTPA"/>
    <property type="match status" value="1"/>
</dbReference>
<dbReference type="GO" id="GO:0006508">
    <property type="term" value="P:proteolysis"/>
    <property type="evidence" value="ECO:0007669"/>
    <property type="project" value="UniProtKB-KW"/>
</dbReference>
<keyword evidence="4 5" id="KW-0720">Serine protease</keyword>
<keyword evidence="3 5" id="KW-0378">Hydrolase</keyword>
<dbReference type="SUPFAM" id="SSF52096">
    <property type="entry name" value="ClpP/crotonase"/>
    <property type="match status" value="1"/>
</dbReference>